<dbReference type="Proteomes" id="UP000483379">
    <property type="component" value="Unassembled WGS sequence"/>
</dbReference>
<keyword evidence="2" id="KW-0378">Hydrolase</keyword>
<dbReference type="RefSeq" id="WP_164454690.1">
    <property type="nucleotide sequence ID" value="NZ_JAAIJQ010000076.1"/>
</dbReference>
<feature type="transmembrane region" description="Helical" evidence="1">
    <location>
        <begin position="117"/>
        <end position="135"/>
    </location>
</feature>
<name>A0A6M0K2Z9_9GAMM</name>
<reference evidence="2 3" key="1">
    <citation type="submission" date="2020-02" db="EMBL/GenBank/DDBJ databases">
        <title>Genome sequences of Thiorhodococcus mannitoliphagus and Thiorhodococcus minor, purple sulfur photosynthetic bacteria in the gammaproteobacterial family, Chromatiaceae.</title>
        <authorList>
            <person name="Aviles F.A."/>
            <person name="Meyer T.E."/>
            <person name="Kyndt J.A."/>
        </authorList>
    </citation>
    <scope>NUCLEOTIDE SEQUENCE [LARGE SCALE GENOMIC DNA]</scope>
    <source>
        <strain evidence="2 3">DSM 11518</strain>
    </source>
</reference>
<evidence type="ECO:0000256" key="1">
    <source>
        <dbReference type="SAM" id="Phobius"/>
    </source>
</evidence>
<feature type="transmembrane region" description="Helical" evidence="1">
    <location>
        <begin position="86"/>
        <end position="105"/>
    </location>
</feature>
<organism evidence="2 3">
    <name type="scientific">Thiorhodococcus minor</name>
    <dbReference type="NCBI Taxonomy" id="57489"/>
    <lineage>
        <taxon>Bacteria</taxon>
        <taxon>Pseudomonadati</taxon>
        <taxon>Pseudomonadota</taxon>
        <taxon>Gammaproteobacteria</taxon>
        <taxon>Chromatiales</taxon>
        <taxon>Chromatiaceae</taxon>
        <taxon>Thiorhodococcus</taxon>
    </lineage>
</organism>
<comment type="caution">
    <text evidence="2">The sequence shown here is derived from an EMBL/GenBank/DDBJ whole genome shotgun (WGS) entry which is preliminary data.</text>
</comment>
<keyword evidence="1" id="KW-1133">Transmembrane helix</keyword>
<sequence length="255" mass="27307">MANFQTHLNGGIVVSAATTLSLHMAGLIPSGHTVPLFVIGVIGSLLPDIDSDTSKPVNALFSVLGAGLAFAMTLPLTGHFLPMELAGIWVGVYLCVRYGFFEIFARFTVHRGVWHSWLGIAASALTATNLAYWMWEQSADLAWVAGFVVGVGYLTHLLLDELFSVDLFGAKVKRSFGTALKPFSASSPMSSLAMLAVVVGLVWLAPSPDPLLARIDADRLLRLEAIGGQLGDSLQRSLAQLGDWWSQLARLISLG</sequence>
<gene>
    <name evidence="2" type="ORF">G3446_20090</name>
</gene>
<feature type="transmembrane region" description="Helical" evidence="1">
    <location>
        <begin position="20"/>
        <end position="46"/>
    </location>
</feature>
<evidence type="ECO:0000313" key="3">
    <source>
        <dbReference type="Proteomes" id="UP000483379"/>
    </source>
</evidence>
<dbReference type="EMBL" id="JAAIJQ010000076">
    <property type="protein sequence ID" value="NEV64156.1"/>
    <property type="molecule type" value="Genomic_DNA"/>
</dbReference>
<protein>
    <submittedName>
        <fullName evidence="2">Metal-dependent hydrolase</fullName>
    </submittedName>
</protein>
<evidence type="ECO:0000313" key="2">
    <source>
        <dbReference type="EMBL" id="NEV64156.1"/>
    </source>
</evidence>
<proteinExistence type="predicted"/>
<feature type="transmembrane region" description="Helical" evidence="1">
    <location>
        <begin position="180"/>
        <end position="204"/>
    </location>
</feature>
<dbReference type="Pfam" id="PF04307">
    <property type="entry name" value="YdjM"/>
    <property type="match status" value="1"/>
</dbReference>
<keyword evidence="3" id="KW-1185">Reference proteome</keyword>
<feature type="transmembrane region" description="Helical" evidence="1">
    <location>
        <begin position="141"/>
        <end position="159"/>
    </location>
</feature>
<dbReference type="AlphaFoldDB" id="A0A6M0K2Z9"/>
<keyword evidence="1" id="KW-0812">Transmembrane</keyword>
<dbReference type="GO" id="GO:0016787">
    <property type="term" value="F:hydrolase activity"/>
    <property type="evidence" value="ECO:0007669"/>
    <property type="project" value="UniProtKB-KW"/>
</dbReference>
<accession>A0A6M0K2Z9</accession>
<dbReference type="InterPro" id="IPR007404">
    <property type="entry name" value="YdjM-like"/>
</dbReference>
<keyword evidence="1" id="KW-0472">Membrane</keyword>
<feature type="transmembrane region" description="Helical" evidence="1">
    <location>
        <begin position="58"/>
        <end position="80"/>
    </location>
</feature>